<dbReference type="InterPro" id="IPR036881">
    <property type="entry name" value="Glyco_hydro_3_C_sf"/>
</dbReference>
<evidence type="ECO:0000256" key="16">
    <source>
        <dbReference type="ARBA" id="ARBA00083231"/>
    </source>
</evidence>
<feature type="chain" id="PRO_5004835503" description="Beta-glucosidase cel3A" evidence="18">
    <location>
        <begin position="22"/>
        <end position="777"/>
    </location>
</feature>
<sequence length="777" mass="84506">MRSIIHTVASVLVVAAPAVAADNYTWANPPSEVPYYGLSPPVYPTPQGNGTTSSKWADAYTKARALVAQMTLEEKTNVTRGYTGSCVGNTGAVPRLGIEPICFADAPDGLRGSDFTSAFPAQLHLAATWDRNLMYQCGKALGEEYHDKGVNVALSPVAGPAGRVVTSGRSWEGLSSDPYLAGVGMFHVTTGIQESGVIACAKHFLLNEQEFRRLPNQTHTLADGSTLAEPVGEAMSSNVDDKTLHELYAFPFYDALLAGAASVMCSYQRANNSYACQNSKLLNGILKTEMGFEGFIVSDWQAQHTGIASANAGLDVVMPDGGYWGGNLTQAVNNGSVSTDRIDDMATRLFASFYYLEQEDYPEVGVFSDTVQHPIVDVRGDHDKLIREIGAAGQVLVKNVNNTLPLQHPKFVSVYGYDADIKADPWENVARYGGGYEVNYPWETFNGTLITGGGSGGSSPPYVVTPFRAIQDRVVKDHGMVRWNFWSENPHVSATSQVCLVFINAYGSEAKERLSLTDEFSDNLVINVASNCANTIVVVHSTAVRLVDAWIEHENVTAVILAGLPGQESGNSLVDVLYGDISPSGKLPYTVAKKEEDYGHLLHHTNDTSFFPQSNFTEGVYIDYRAFDKDEIEPRFEFGFGLTYSEFTYSNVQVTPVSDANTDPFPPEAAVVQGGHPNLWDVLFNVTAEVENVGNYTAAEVAQLYVGIPTGPVRLLRGFDKVLTSPGDKVTVSFPLKRRDLSIWNVDAQQWELQAGEYPIWVGASSRDLRLNSSITI</sequence>
<evidence type="ECO:0000313" key="21">
    <source>
        <dbReference type="Proteomes" id="UP000030651"/>
    </source>
</evidence>
<dbReference type="OMA" id="WVCNGDD"/>
<dbReference type="InterPro" id="IPR036962">
    <property type="entry name" value="Glyco_hydro_3_N_sf"/>
</dbReference>
<dbReference type="OrthoDB" id="416222at2759"/>
<keyword evidence="6" id="KW-0964">Secreted</keyword>
<evidence type="ECO:0000256" key="12">
    <source>
        <dbReference type="ARBA" id="ARBA00023295"/>
    </source>
</evidence>
<dbReference type="SUPFAM" id="SSF52279">
    <property type="entry name" value="Beta-D-glucan exohydrolase, C-terminal domain"/>
    <property type="match status" value="1"/>
</dbReference>
<dbReference type="Gene3D" id="2.60.40.10">
    <property type="entry name" value="Immunoglobulins"/>
    <property type="match status" value="1"/>
</dbReference>
<dbReference type="GeneID" id="19271447"/>
<comment type="subcellular location">
    <subcellularLocation>
        <location evidence="2">Secreted</location>
    </subcellularLocation>
</comment>
<dbReference type="GO" id="GO:0008422">
    <property type="term" value="F:beta-glucosidase activity"/>
    <property type="evidence" value="ECO:0007669"/>
    <property type="project" value="UniProtKB-EC"/>
</dbReference>
<evidence type="ECO:0000256" key="4">
    <source>
        <dbReference type="ARBA" id="ARBA00005336"/>
    </source>
</evidence>
<evidence type="ECO:0000256" key="1">
    <source>
        <dbReference type="ARBA" id="ARBA00000448"/>
    </source>
</evidence>
<comment type="catalytic activity">
    <reaction evidence="1">
        <text>Hydrolysis of terminal, non-reducing beta-D-glucosyl residues with release of beta-D-glucose.</text>
        <dbReference type="EC" id="3.2.1.21"/>
    </reaction>
</comment>
<evidence type="ECO:0000256" key="8">
    <source>
        <dbReference type="ARBA" id="ARBA00022801"/>
    </source>
</evidence>
<dbReference type="Gene3D" id="3.40.50.1700">
    <property type="entry name" value="Glycoside hydrolase family 3 C-terminal domain"/>
    <property type="match status" value="1"/>
</dbReference>
<keyword evidence="10" id="KW-0325">Glycoprotein</keyword>
<dbReference type="PANTHER" id="PTHR42715:SF5">
    <property type="entry name" value="BETA-GLUCOSIDASE M-RELATED"/>
    <property type="match status" value="1"/>
</dbReference>
<reference evidence="21" key="1">
    <citation type="journal article" date="2015" name="BMC Genomics">
        <title>Genomic and transcriptomic analysis of the endophytic fungus Pestalotiopsis fici reveals its lifestyle and high potential for synthesis of natural products.</title>
        <authorList>
            <person name="Wang X."/>
            <person name="Zhang X."/>
            <person name="Liu L."/>
            <person name="Xiang M."/>
            <person name="Wang W."/>
            <person name="Sun X."/>
            <person name="Che Y."/>
            <person name="Guo L."/>
            <person name="Liu G."/>
            <person name="Guo L."/>
            <person name="Wang C."/>
            <person name="Yin W.B."/>
            <person name="Stadler M."/>
            <person name="Zhang X."/>
            <person name="Liu X."/>
        </authorList>
    </citation>
    <scope>NUCLEOTIDE SEQUENCE [LARGE SCALE GENOMIC DNA]</scope>
    <source>
        <strain evidence="21">W106-1 / CGMCC3.15140</strain>
    </source>
</reference>
<keyword evidence="21" id="KW-1185">Reference proteome</keyword>
<dbReference type="Pfam" id="PF00933">
    <property type="entry name" value="Glyco_hydro_3"/>
    <property type="match status" value="1"/>
</dbReference>
<accession>W3X7R7</accession>
<dbReference type="PRINTS" id="PR00133">
    <property type="entry name" value="GLHYDRLASE3"/>
</dbReference>
<evidence type="ECO:0000256" key="17">
    <source>
        <dbReference type="ARBA" id="ARBA00083611"/>
    </source>
</evidence>
<evidence type="ECO:0000256" key="18">
    <source>
        <dbReference type="SAM" id="SignalP"/>
    </source>
</evidence>
<evidence type="ECO:0000256" key="3">
    <source>
        <dbReference type="ARBA" id="ARBA00004987"/>
    </source>
</evidence>
<dbReference type="InterPro" id="IPR026891">
    <property type="entry name" value="Fn3-like"/>
</dbReference>
<dbReference type="STRING" id="1229662.W3X7R7"/>
<keyword evidence="8" id="KW-0378">Hydrolase</keyword>
<dbReference type="GO" id="GO:0005576">
    <property type="term" value="C:extracellular region"/>
    <property type="evidence" value="ECO:0007669"/>
    <property type="project" value="UniProtKB-SubCell"/>
</dbReference>
<evidence type="ECO:0000256" key="5">
    <source>
        <dbReference type="ARBA" id="ARBA00012744"/>
    </source>
</evidence>
<dbReference type="FunFam" id="2.60.40.10:FF:000757">
    <property type="entry name" value="Beta-glucosidase G"/>
    <property type="match status" value="1"/>
</dbReference>
<evidence type="ECO:0000256" key="7">
    <source>
        <dbReference type="ARBA" id="ARBA00022729"/>
    </source>
</evidence>
<dbReference type="EC" id="3.2.1.21" evidence="5"/>
<dbReference type="InterPro" id="IPR001764">
    <property type="entry name" value="Glyco_hydro_3_N"/>
</dbReference>
<dbReference type="SUPFAM" id="SSF51445">
    <property type="entry name" value="(Trans)glycosidases"/>
    <property type="match status" value="1"/>
</dbReference>
<evidence type="ECO:0000256" key="6">
    <source>
        <dbReference type="ARBA" id="ARBA00022525"/>
    </source>
</evidence>
<evidence type="ECO:0000256" key="15">
    <source>
        <dbReference type="ARBA" id="ARBA00078013"/>
    </source>
</evidence>
<keyword evidence="9" id="KW-0136">Cellulose degradation</keyword>
<dbReference type="InterPro" id="IPR002772">
    <property type="entry name" value="Glyco_hydro_3_C"/>
</dbReference>
<evidence type="ECO:0000256" key="9">
    <source>
        <dbReference type="ARBA" id="ARBA00023001"/>
    </source>
</evidence>
<dbReference type="AlphaFoldDB" id="W3X7R7"/>
<feature type="signal peptide" evidence="18">
    <location>
        <begin position="1"/>
        <end position="21"/>
    </location>
</feature>
<comment type="pathway">
    <text evidence="3">Glycan metabolism; cellulose degradation.</text>
</comment>
<name>W3X7R7_PESFW</name>
<evidence type="ECO:0000256" key="11">
    <source>
        <dbReference type="ARBA" id="ARBA00023277"/>
    </source>
</evidence>
<keyword evidence="13" id="KW-0624">Polysaccharide degradation</keyword>
<keyword evidence="11" id="KW-0119">Carbohydrate metabolism</keyword>
<dbReference type="PANTHER" id="PTHR42715">
    <property type="entry name" value="BETA-GLUCOSIDASE"/>
    <property type="match status" value="1"/>
</dbReference>
<dbReference type="InterPro" id="IPR017853">
    <property type="entry name" value="GH"/>
</dbReference>
<feature type="domain" description="Fibronectin type III-like" evidence="19">
    <location>
        <begin position="700"/>
        <end position="766"/>
    </location>
</feature>
<evidence type="ECO:0000256" key="13">
    <source>
        <dbReference type="ARBA" id="ARBA00023326"/>
    </source>
</evidence>
<dbReference type="KEGG" id="pfy:PFICI_06434"/>
<evidence type="ECO:0000256" key="14">
    <source>
        <dbReference type="ARBA" id="ARBA00070030"/>
    </source>
</evidence>
<protein>
    <recommendedName>
        <fullName evidence="14">Beta-glucosidase cel3A</fullName>
        <ecNumber evidence="5">3.2.1.21</ecNumber>
    </recommendedName>
    <alternativeName>
        <fullName evidence="15">Beta-D-glucoside glucohydrolase cel3A</fullName>
    </alternativeName>
    <alternativeName>
        <fullName evidence="17">Cellobiase cel3A</fullName>
    </alternativeName>
    <alternativeName>
        <fullName evidence="16">Gentiobiase cel3A</fullName>
    </alternativeName>
</protein>
<proteinExistence type="inferred from homology"/>
<dbReference type="Pfam" id="PF14310">
    <property type="entry name" value="Fn3-like"/>
    <property type="match status" value="1"/>
</dbReference>
<dbReference type="RefSeq" id="XP_007833206.1">
    <property type="nucleotide sequence ID" value="XM_007835015.1"/>
</dbReference>
<dbReference type="InterPro" id="IPR013783">
    <property type="entry name" value="Ig-like_fold"/>
</dbReference>
<dbReference type="GO" id="GO:0030245">
    <property type="term" value="P:cellulose catabolic process"/>
    <property type="evidence" value="ECO:0007669"/>
    <property type="project" value="UniProtKB-KW"/>
</dbReference>
<dbReference type="Pfam" id="PF01915">
    <property type="entry name" value="Glyco_hydro_3_C"/>
    <property type="match status" value="1"/>
</dbReference>
<dbReference type="InterPro" id="IPR050288">
    <property type="entry name" value="Cellulose_deg_GH3"/>
</dbReference>
<dbReference type="Gene3D" id="3.20.20.300">
    <property type="entry name" value="Glycoside hydrolase, family 3, N-terminal domain"/>
    <property type="match status" value="1"/>
</dbReference>
<evidence type="ECO:0000256" key="10">
    <source>
        <dbReference type="ARBA" id="ARBA00023180"/>
    </source>
</evidence>
<dbReference type="FunFam" id="3.20.20.300:FF:000002">
    <property type="entry name" value="Probable beta-glucosidase"/>
    <property type="match status" value="1"/>
</dbReference>
<keyword evidence="12" id="KW-0326">Glycosidase</keyword>
<dbReference type="HOGENOM" id="CLU_004542_2_1_1"/>
<organism evidence="20 21">
    <name type="scientific">Pestalotiopsis fici (strain W106-1 / CGMCC3.15140)</name>
    <dbReference type="NCBI Taxonomy" id="1229662"/>
    <lineage>
        <taxon>Eukaryota</taxon>
        <taxon>Fungi</taxon>
        <taxon>Dikarya</taxon>
        <taxon>Ascomycota</taxon>
        <taxon>Pezizomycotina</taxon>
        <taxon>Sordariomycetes</taxon>
        <taxon>Xylariomycetidae</taxon>
        <taxon>Amphisphaeriales</taxon>
        <taxon>Sporocadaceae</taxon>
        <taxon>Pestalotiopsis</taxon>
    </lineage>
</organism>
<evidence type="ECO:0000313" key="20">
    <source>
        <dbReference type="EMBL" id="ETS81432.1"/>
    </source>
</evidence>
<evidence type="ECO:0000259" key="19">
    <source>
        <dbReference type="SMART" id="SM01217"/>
    </source>
</evidence>
<comment type="similarity">
    <text evidence="4">Belongs to the glycosyl hydrolase 3 family.</text>
</comment>
<dbReference type="EMBL" id="KI912112">
    <property type="protein sequence ID" value="ETS81432.1"/>
    <property type="molecule type" value="Genomic_DNA"/>
</dbReference>
<evidence type="ECO:0000256" key="2">
    <source>
        <dbReference type="ARBA" id="ARBA00004613"/>
    </source>
</evidence>
<dbReference type="InParanoid" id="W3X7R7"/>
<dbReference type="Proteomes" id="UP000030651">
    <property type="component" value="Unassembled WGS sequence"/>
</dbReference>
<dbReference type="SMART" id="SM01217">
    <property type="entry name" value="Fn3_like"/>
    <property type="match status" value="1"/>
</dbReference>
<keyword evidence="7 18" id="KW-0732">Signal</keyword>
<dbReference type="eggNOG" id="ENOG502QR4D">
    <property type="taxonomic scope" value="Eukaryota"/>
</dbReference>
<gene>
    <name evidence="20" type="ORF">PFICI_06434</name>
</gene>